<dbReference type="CDD" id="cd11386">
    <property type="entry name" value="MCP_signal"/>
    <property type="match status" value="1"/>
</dbReference>
<dbReference type="EMBL" id="WKJM01000001">
    <property type="protein sequence ID" value="MRX06669.1"/>
    <property type="molecule type" value="Genomic_DNA"/>
</dbReference>
<dbReference type="SUPFAM" id="SSF58104">
    <property type="entry name" value="Methyl-accepting chemotaxis protein (MCP) signaling domain"/>
    <property type="match status" value="1"/>
</dbReference>
<accession>A0A6L5QAI0</accession>
<dbReference type="GO" id="GO:0007165">
    <property type="term" value="P:signal transduction"/>
    <property type="evidence" value="ECO:0007669"/>
    <property type="project" value="UniProtKB-KW"/>
</dbReference>
<evidence type="ECO:0000256" key="5">
    <source>
        <dbReference type="SAM" id="Phobius"/>
    </source>
</evidence>
<reference evidence="7 8" key="1">
    <citation type="submission" date="2019-11" db="EMBL/GenBank/DDBJ databases">
        <title>Novel species isolated from a subtropical stream in China.</title>
        <authorList>
            <person name="Lu H."/>
        </authorList>
    </citation>
    <scope>NUCLEOTIDE SEQUENCE [LARGE SCALE GENOMIC DNA]</scope>
    <source>
        <strain evidence="7 8">FT25W</strain>
    </source>
</reference>
<keyword evidence="8" id="KW-1185">Reference proteome</keyword>
<keyword evidence="2" id="KW-0488">Methylation</keyword>
<keyword evidence="5" id="KW-1133">Transmembrane helix</keyword>
<dbReference type="PANTHER" id="PTHR43531:SF14">
    <property type="entry name" value="METHYL-ACCEPTING CHEMOTAXIS PROTEIN I-RELATED"/>
    <property type="match status" value="1"/>
</dbReference>
<dbReference type="InterPro" id="IPR024478">
    <property type="entry name" value="HlyB_4HB_MCP"/>
</dbReference>
<dbReference type="InterPro" id="IPR051310">
    <property type="entry name" value="MCP_chemotaxis"/>
</dbReference>
<name>A0A6L5QAI0_9BURK</name>
<evidence type="ECO:0000313" key="8">
    <source>
        <dbReference type="Proteomes" id="UP000481037"/>
    </source>
</evidence>
<dbReference type="InterPro" id="IPR004090">
    <property type="entry name" value="Chemotax_Me-accpt_rcpt"/>
</dbReference>
<feature type="transmembrane region" description="Helical" evidence="5">
    <location>
        <begin position="193"/>
        <end position="210"/>
    </location>
</feature>
<keyword evidence="5" id="KW-0472">Membrane</keyword>
<gene>
    <name evidence="7" type="ORF">GJ697_02335</name>
</gene>
<feature type="domain" description="Methyl-accepting transducer" evidence="6">
    <location>
        <begin position="272"/>
        <end position="501"/>
    </location>
</feature>
<dbReference type="CDD" id="cd19411">
    <property type="entry name" value="MCP2201-like_sensor"/>
    <property type="match status" value="1"/>
</dbReference>
<dbReference type="SMART" id="SM00283">
    <property type="entry name" value="MA"/>
    <property type="match status" value="1"/>
</dbReference>
<comment type="subcellular location">
    <subcellularLocation>
        <location evidence="1">Membrane</location>
    </subcellularLocation>
</comment>
<dbReference type="FunFam" id="1.10.287.950:FF:000001">
    <property type="entry name" value="Methyl-accepting chemotaxis sensory transducer"/>
    <property type="match status" value="1"/>
</dbReference>
<evidence type="ECO:0000256" key="3">
    <source>
        <dbReference type="ARBA" id="ARBA00029447"/>
    </source>
</evidence>
<evidence type="ECO:0000256" key="4">
    <source>
        <dbReference type="PROSITE-ProRule" id="PRU00284"/>
    </source>
</evidence>
<comment type="similarity">
    <text evidence="3">Belongs to the methyl-accepting chemotaxis (MCP) protein family.</text>
</comment>
<keyword evidence="4" id="KW-0807">Transducer</keyword>
<dbReference type="PANTHER" id="PTHR43531">
    <property type="entry name" value="PROTEIN ICFG"/>
    <property type="match status" value="1"/>
</dbReference>
<dbReference type="InterPro" id="IPR004089">
    <property type="entry name" value="MCPsignal_dom"/>
</dbReference>
<dbReference type="PRINTS" id="PR00260">
    <property type="entry name" value="CHEMTRNSDUCR"/>
</dbReference>
<dbReference type="InterPro" id="IPR047347">
    <property type="entry name" value="YvaQ-like_sensor"/>
</dbReference>
<comment type="caution">
    <text evidence="7">The sequence shown here is derived from an EMBL/GenBank/DDBJ whole genome shotgun (WGS) entry which is preliminary data.</text>
</comment>
<sequence length="532" mass="56170">MSITNLRVGTRLAGGFALVLLMMVALAITGLVRMSTMQATLNSIVNVENVKVGHIVAMRQSVMEAILNARNVALMTDQQDIAAETGRLEDNRAVYKKRFELLDGMVASGGERAALDKIVATRAASINVVKKMADLTAAGDKAGSVQVLLKELQPLQRKTLDAMDEMVAYEERQMQLAVRQAEDAHSSSRTQSIIFMALAAVFGAALAWVITDSLIRQMGGEPNYAAEIASKIAEGELCVPIDIKPDDHASLLFAMRAMRDKLAMMVGDVRSATQSIAEASSEIATGNMDLSQRTDQQASALEETASSMEQLTSVVRQNTGNARHGNSLARSASEAAAHGGVVVTRVIDTMGAINASARKIVDIISVIDGIAFQTNILALNAAVEAARAGEQGRGFAVVAGEVRNLAQRSAAAAKEVKQLIDNSVAEVETGSKLVDEAGAAMASVVESIGRVTDIMGEIAVASEEQSEGIGQVNHAVTEMDGVTQQNAALVEEAAAAAQSMQQQSVRLAEIVSLFRLQELPSKPAPLTLAYGG</sequence>
<dbReference type="PROSITE" id="PS50111">
    <property type="entry name" value="CHEMOTAXIS_TRANSDUC_2"/>
    <property type="match status" value="1"/>
</dbReference>
<evidence type="ECO:0000259" key="6">
    <source>
        <dbReference type="PROSITE" id="PS50111"/>
    </source>
</evidence>
<dbReference type="Pfam" id="PF12729">
    <property type="entry name" value="4HB_MCP_1"/>
    <property type="match status" value="1"/>
</dbReference>
<dbReference type="GO" id="GO:0006935">
    <property type="term" value="P:chemotaxis"/>
    <property type="evidence" value="ECO:0007669"/>
    <property type="project" value="InterPro"/>
</dbReference>
<evidence type="ECO:0000256" key="1">
    <source>
        <dbReference type="ARBA" id="ARBA00004370"/>
    </source>
</evidence>
<protein>
    <submittedName>
        <fullName evidence="7">Methyl-accepting chemotaxis protein</fullName>
    </submittedName>
</protein>
<dbReference type="GO" id="GO:0005886">
    <property type="term" value="C:plasma membrane"/>
    <property type="evidence" value="ECO:0007669"/>
    <property type="project" value="TreeGrafter"/>
</dbReference>
<evidence type="ECO:0000313" key="7">
    <source>
        <dbReference type="EMBL" id="MRX06669.1"/>
    </source>
</evidence>
<feature type="transmembrane region" description="Helical" evidence="5">
    <location>
        <begin position="12"/>
        <end position="32"/>
    </location>
</feature>
<keyword evidence="5" id="KW-0812">Transmembrane</keyword>
<proteinExistence type="inferred from homology"/>
<dbReference type="Gene3D" id="1.10.287.950">
    <property type="entry name" value="Methyl-accepting chemotaxis protein"/>
    <property type="match status" value="1"/>
</dbReference>
<evidence type="ECO:0000256" key="2">
    <source>
        <dbReference type="ARBA" id="ARBA00022481"/>
    </source>
</evidence>
<dbReference type="Pfam" id="PF00015">
    <property type="entry name" value="MCPsignal"/>
    <property type="match status" value="1"/>
</dbReference>
<dbReference type="AlphaFoldDB" id="A0A6L5QAI0"/>
<dbReference type="GO" id="GO:0004888">
    <property type="term" value="F:transmembrane signaling receptor activity"/>
    <property type="evidence" value="ECO:0007669"/>
    <property type="project" value="InterPro"/>
</dbReference>
<dbReference type="Proteomes" id="UP000481037">
    <property type="component" value="Unassembled WGS sequence"/>
</dbReference>
<dbReference type="RefSeq" id="WP_154366829.1">
    <property type="nucleotide sequence ID" value="NZ_WKJM01000001.1"/>
</dbReference>
<organism evidence="7 8">
    <name type="scientific">Duganella alba</name>
    <dbReference type="NCBI Taxonomy" id="2666081"/>
    <lineage>
        <taxon>Bacteria</taxon>
        <taxon>Pseudomonadati</taxon>
        <taxon>Pseudomonadota</taxon>
        <taxon>Betaproteobacteria</taxon>
        <taxon>Burkholderiales</taxon>
        <taxon>Oxalobacteraceae</taxon>
        <taxon>Telluria group</taxon>
        <taxon>Duganella</taxon>
    </lineage>
</organism>